<keyword evidence="5" id="KW-1185">Reference proteome</keyword>
<accession>A0ABQ9K2S4</accession>
<evidence type="ECO:0000313" key="4">
    <source>
        <dbReference type="EMBL" id="KAJ8984464.1"/>
    </source>
</evidence>
<dbReference type="EMBL" id="JAPWTJ010000036">
    <property type="protein sequence ID" value="KAJ8984464.1"/>
    <property type="molecule type" value="Genomic_DNA"/>
</dbReference>
<keyword evidence="1" id="KW-1015">Disulfide bond</keyword>
<dbReference type="InterPro" id="IPR001254">
    <property type="entry name" value="Trypsin_dom"/>
</dbReference>
<dbReference type="InterPro" id="IPR009003">
    <property type="entry name" value="Peptidase_S1_PA"/>
</dbReference>
<dbReference type="Proteomes" id="UP001162164">
    <property type="component" value="Unassembled WGS sequence"/>
</dbReference>
<gene>
    <name evidence="4" type="ORF">NQ317_012530</name>
</gene>
<evidence type="ECO:0000256" key="2">
    <source>
        <dbReference type="ARBA" id="ARBA00024195"/>
    </source>
</evidence>
<reference evidence="4" key="1">
    <citation type="journal article" date="2023" name="Insect Mol. Biol.">
        <title>Genome sequencing provides insights into the evolution of gene families encoding plant cell wall-degrading enzymes in longhorned beetles.</title>
        <authorList>
            <person name="Shin N.R."/>
            <person name="Okamura Y."/>
            <person name="Kirsch R."/>
            <person name="Pauchet Y."/>
        </authorList>
    </citation>
    <scope>NUCLEOTIDE SEQUENCE</scope>
    <source>
        <strain evidence="4">MMC_N1</strain>
    </source>
</reference>
<dbReference type="Pfam" id="PF00089">
    <property type="entry name" value="Trypsin"/>
    <property type="match status" value="1"/>
</dbReference>
<dbReference type="InterPro" id="IPR041515">
    <property type="entry name" value="PPAF-2-like_Clip"/>
</dbReference>
<dbReference type="InterPro" id="IPR018114">
    <property type="entry name" value="TRYPSIN_HIS"/>
</dbReference>
<evidence type="ECO:0000256" key="1">
    <source>
        <dbReference type="ARBA" id="ARBA00023157"/>
    </source>
</evidence>
<dbReference type="Pfam" id="PF18322">
    <property type="entry name" value="CLIP_1"/>
    <property type="match status" value="1"/>
</dbReference>
<dbReference type="PROSITE" id="PS50240">
    <property type="entry name" value="TRYPSIN_DOM"/>
    <property type="match status" value="1"/>
</dbReference>
<protein>
    <recommendedName>
        <fullName evidence="3">Peptidase S1 domain-containing protein</fullName>
    </recommendedName>
</protein>
<dbReference type="InterPro" id="IPR001314">
    <property type="entry name" value="Peptidase_S1A"/>
</dbReference>
<dbReference type="Gene3D" id="2.40.10.10">
    <property type="entry name" value="Trypsin-like serine proteases"/>
    <property type="match status" value="1"/>
</dbReference>
<dbReference type="PRINTS" id="PR00722">
    <property type="entry name" value="CHYMOTRYPSIN"/>
</dbReference>
<comment type="similarity">
    <text evidence="2">Belongs to the peptidase S1 family. CLIP subfamily.</text>
</comment>
<evidence type="ECO:0000259" key="3">
    <source>
        <dbReference type="PROSITE" id="PS50240"/>
    </source>
</evidence>
<organism evidence="4 5">
    <name type="scientific">Molorchus minor</name>
    <dbReference type="NCBI Taxonomy" id="1323400"/>
    <lineage>
        <taxon>Eukaryota</taxon>
        <taxon>Metazoa</taxon>
        <taxon>Ecdysozoa</taxon>
        <taxon>Arthropoda</taxon>
        <taxon>Hexapoda</taxon>
        <taxon>Insecta</taxon>
        <taxon>Pterygota</taxon>
        <taxon>Neoptera</taxon>
        <taxon>Endopterygota</taxon>
        <taxon>Coleoptera</taxon>
        <taxon>Polyphaga</taxon>
        <taxon>Cucujiformia</taxon>
        <taxon>Chrysomeloidea</taxon>
        <taxon>Cerambycidae</taxon>
        <taxon>Lamiinae</taxon>
        <taxon>Monochamini</taxon>
        <taxon>Molorchus</taxon>
    </lineage>
</organism>
<name>A0ABQ9K2S4_9CUCU</name>
<dbReference type="CDD" id="cd00190">
    <property type="entry name" value="Tryp_SPc"/>
    <property type="match status" value="1"/>
</dbReference>
<dbReference type="SUPFAM" id="SSF50494">
    <property type="entry name" value="Trypsin-like serine proteases"/>
    <property type="match status" value="1"/>
</dbReference>
<evidence type="ECO:0000313" key="5">
    <source>
        <dbReference type="Proteomes" id="UP001162164"/>
    </source>
</evidence>
<comment type="caution">
    <text evidence="4">The sequence shown here is derived from an EMBL/GenBank/DDBJ whole genome shotgun (WGS) entry which is preliminary data.</text>
</comment>
<dbReference type="InterPro" id="IPR051487">
    <property type="entry name" value="Ser/Thr_Proteases_Immune/Dev"/>
</dbReference>
<dbReference type="PANTHER" id="PTHR24256">
    <property type="entry name" value="TRYPTASE-RELATED"/>
    <property type="match status" value="1"/>
</dbReference>
<proteinExistence type="inferred from homology"/>
<dbReference type="SMART" id="SM00020">
    <property type="entry name" value="Tryp_SPc"/>
    <property type="match status" value="1"/>
</dbReference>
<dbReference type="PROSITE" id="PS00134">
    <property type="entry name" value="TRYPSIN_HIS"/>
    <property type="match status" value="1"/>
</dbReference>
<feature type="domain" description="Peptidase S1" evidence="3">
    <location>
        <begin position="82"/>
        <end position="304"/>
    </location>
</feature>
<sequence>MLCIGIWILTTILAEQTNEKLNVKCICVPYYQCTNDFSDLNTNGIGLINFREMDNTCDGYFDVCCNATKGALFPLPEAPEKLFGCGYQNIGFFSWYSSLFFQETETMSPSHTCGISLIHPKAVLTAAHCINRHGIWSVRFGSAFRKISKIIIHPKFNNAKLHNDIALAILDKPIKLSEKINTVCIPPPGTVLDNTLCKVMVTVRNTERDISYLRMMKVPIVPRNSCLERLRNTRLGLYFQLHSSFLCAGGEKNGNTCVGDGGSPLVCQVPGQPERYHQIVGGNNAPDVYAKLPIFREWIDEEMMNNGLEITTYRY</sequence>
<dbReference type="InterPro" id="IPR043504">
    <property type="entry name" value="Peptidase_S1_PA_chymotrypsin"/>
</dbReference>